<proteinExistence type="inferred from homology"/>
<sequence>MIKGDMIAKVIVIILIAVFLGVAAFNMLAPKASPAAGGPPAGMQPAGNSSGRPAANAITVSAKTLQPETIRQVVKLNGDVSSQSEVNVMPDTSGKITRIVKNLGDTVQQGEIIAYIDPSRAGQSYSENPVTSPVGGTITSLPVTTGGTVSSATVIAVIGSLDNLKITIYVAEKYSAYLRRGLPAIVSFASAPGEEFAASVSAISPVVNNKNRTIETTLLLAKRDGRIKQGMFASVYLVIREENRALVIPRGAIKNYNGDPTVYVMDENSIARRIPITLGLTNDSDVQIISGLKEGDRIITAGSVTDGSPVRIVAAGLSLDSN</sequence>
<evidence type="ECO:0000259" key="5">
    <source>
        <dbReference type="Pfam" id="PF25917"/>
    </source>
</evidence>
<dbReference type="InterPro" id="IPR006143">
    <property type="entry name" value="RND_pump_MFP"/>
</dbReference>
<dbReference type="FunCoup" id="F5YAE8">
    <property type="interactions" value="39"/>
</dbReference>
<dbReference type="eggNOG" id="COG0845">
    <property type="taxonomic scope" value="Bacteria"/>
</dbReference>
<comment type="subcellular location">
    <subcellularLocation>
        <location evidence="1">Cell envelope</location>
    </subcellularLocation>
</comment>
<dbReference type="SUPFAM" id="SSF111369">
    <property type="entry name" value="HlyD-like secretion proteins"/>
    <property type="match status" value="1"/>
</dbReference>
<keyword evidence="3" id="KW-0813">Transport</keyword>
<dbReference type="STRING" id="545695.TREAZ_3122"/>
<dbReference type="GO" id="GO:0015562">
    <property type="term" value="F:efflux transmembrane transporter activity"/>
    <property type="evidence" value="ECO:0007669"/>
    <property type="project" value="TreeGrafter"/>
</dbReference>
<dbReference type="Proteomes" id="UP000009222">
    <property type="component" value="Chromosome"/>
</dbReference>
<feature type="region of interest" description="Disordered" evidence="4">
    <location>
        <begin position="34"/>
        <end position="53"/>
    </location>
</feature>
<accession>F5YAE8</accession>
<dbReference type="PANTHER" id="PTHR30469:SF38">
    <property type="entry name" value="HLYD FAMILY SECRETION PROTEIN"/>
    <property type="match status" value="1"/>
</dbReference>
<gene>
    <name evidence="8" type="ordered locus">TREAZ_3122</name>
</gene>
<dbReference type="InterPro" id="IPR058625">
    <property type="entry name" value="MdtA-like_BSH"/>
</dbReference>
<dbReference type="GO" id="GO:1990281">
    <property type="term" value="C:efflux pump complex"/>
    <property type="evidence" value="ECO:0007669"/>
    <property type="project" value="TreeGrafter"/>
</dbReference>
<evidence type="ECO:0000313" key="9">
    <source>
        <dbReference type="Proteomes" id="UP000009222"/>
    </source>
</evidence>
<feature type="domain" description="CusB-like beta-barrel" evidence="6">
    <location>
        <begin position="167"/>
        <end position="237"/>
    </location>
</feature>
<dbReference type="OrthoDB" id="320389at2"/>
<dbReference type="InterPro" id="IPR058627">
    <property type="entry name" value="MdtA-like_C"/>
</dbReference>
<protein>
    <submittedName>
        <fullName evidence="8">Membrane fusion protein</fullName>
    </submittedName>
</protein>
<organism evidence="8 9">
    <name type="scientific">Leadbettera azotonutricia (strain ATCC BAA-888 / DSM 13862 / ZAS-9)</name>
    <name type="common">Treponema azotonutricium</name>
    <dbReference type="NCBI Taxonomy" id="545695"/>
    <lineage>
        <taxon>Bacteria</taxon>
        <taxon>Pseudomonadati</taxon>
        <taxon>Spirochaetota</taxon>
        <taxon>Spirochaetia</taxon>
        <taxon>Spirochaetales</taxon>
        <taxon>Breznakiellaceae</taxon>
        <taxon>Leadbettera</taxon>
    </lineage>
</organism>
<reference evidence="8 9" key="2">
    <citation type="journal article" date="2011" name="ISME J.">
        <title>RNA-seq reveals cooperative metabolic interactions between two termite-gut spirochete species in co-culture.</title>
        <authorList>
            <person name="Rosenthal A.Z."/>
            <person name="Matson E.G."/>
            <person name="Eldar A."/>
            <person name="Leadbetter J.R."/>
        </authorList>
    </citation>
    <scope>NUCLEOTIDE SEQUENCE [LARGE SCALE GENOMIC DNA]</scope>
    <source>
        <strain evidence="9">ATCC BAA-888 / DSM 13862 / ZAS-9</strain>
    </source>
</reference>
<feature type="domain" description="Multidrug resistance protein MdtA-like barrel-sandwich hybrid" evidence="5">
    <location>
        <begin position="85"/>
        <end position="154"/>
    </location>
</feature>
<dbReference type="PANTHER" id="PTHR30469">
    <property type="entry name" value="MULTIDRUG RESISTANCE PROTEIN MDTA"/>
    <property type="match status" value="1"/>
</dbReference>
<dbReference type="Pfam" id="PF25954">
    <property type="entry name" value="Beta-barrel_RND_2"/>
    <property type="match status" value="1"/>
</dbReference>
<reference evidence="9" key="1">
    <citation type="submission" date="2009-12" db="EMBL/GenBank/DDBJ databases">
        <title>Complete sequence of Treponema azotonutricium strain ZAS-9.</title>
        <authorList>
            <person name="Tetu S.G."/>
            <person name="Matson E."/>
            <person name="Ren Q."/>
            <person name="Seshadri R."/>
            <person name="Elbourne L."/>
            <person name="Hassan K.A."/>
            <person name="Durkin A."/>
            <person name="Radune D."/>
            <person name="Mohamoud Y."/>
            <person name="Shay R."/>
            <person name="Jin S."/>
            <person name="Zhang X."/>
            <person name="Lucey K."/>
            <person name="Ballor N.R."/>
            <person name="Ottesen E."/>
            <person name="Rosenthal R."/>
            <person name="Allen A."/>
            <person name="Leadbetter J.R."/>
            <person name="Paulsen I.T."/>
        </authorList>
    </citation>
    <scope>NUCLEOTIDE SEQUENCE [LARGE SCALE GENOMIC DNA]</scope>
    <source>
        <strain evidence="9">ATCC BAA-888 / DSM 13862 / ZAS-9</strain>
    </source>
</reference>
<dbReference type="Pfam" id="PF25967">
    <property type="entry name" value="RND-MFP_C"/>
    <property type="match status" value="1"/>
</dbReference>
<dbReference type="EMBL" id="CP001841">
    <property type="protein sequence ID" value="AEF83133.1"/>
    <property type="molecule type" value="Genomic_DNA"/>
</dbReference>
<evidence type="ECO:0000256" key="2">
    <source>
        <dbReference type="ARBA" id="ARBA00009477"/>
    </source>
</evidence>
<dbReference type="Gene3D" id="2.40.30.170">
    <property type="match status" value="1"/>
</dbReference>
<evidence type="ECO:0000256" key="1">
    <source>
        <dbReference type="ARBA" id="ARBA00004196"/>
    </source>
</evidence>
<evidence type="ECO:0000256" key="4">
    <source>
        <dbReference type="SAM" id="MobiDB-lite"/>
    </source>
</evidence>
<dbReference type="InterPro" id="IPR058792">
    <property type="entry name" value="Beta-barrel_RND_2"/>
</dbReference>
<keyword evidence="9" id="KW-1185">Reference proteome</keyword>
<dbReference type="KEGG" id="taz:TREAZ_3122"/>
<comment type="similarity">
    <text evidence="2">Belongs to the membrane fusion protein (MFP) (TC 8.A.1) family.</text>
</comment>
<feature type="domain" description="Multidrug resistance protein MdtA-like C-terminal permuted SH3" evidence="7">
    <location>
        <begin position="245"/>
        <end position="302"/>
    </location>
</feature>
<feature type="compositionally biased region" description="Low complexity" evidence="4">
    <location>
        <begin position="34"/>
        <end position="47"/>
    </location>
</feature>
<dbReference type="Pfam" id="PF25917">
    <property type="entry name" value="BSH_RND"/>
    <property type="match status" value="1"/>
</dbReference>
<evidence type="ECO:0000259" key="7">
    <source>
        <dbReference type="Pfam" id="PF25967"/>
    </source>
</evidence>
<dbReference type="AlphaFoldDB" id="F5YAE8"/>
<name>F5YAE8_LEAAZ</name>
<evidence type="ECO:0000256" key="3">
    <source>
        <dbReference type="ARBA" id="ARBA00022448"/>
    </source>
</evidence>
<dbReference type="RefSeq" id="WP_015712434.1">
    <property type="nucleotide sequence ID" value="NC_015577.1"/>
</dbReference>
<evidence type="ECO:0000313" key="8">
    <source>
        <dbReference type="EMBL" id="AEF83133.1"/>
    </source>
</evidence>
<dbReference type="Gene3D" id="2.40.420.20">
    <property type="match status" value="1"/>
</dbReference>
<dbReference type="InParanoid" id="F5YAE8"/>
<dbReference type="HOGENOM" id="CLU_018816_1_2_12"/>
<dbReference type="Gene3D" id="2.40.50.100">
    <property type="match status" value="1"/>
</dbReference>
<evidence type="ECO:0000259" key="6">
    <source>
        <dbReference type="Pfam" id="PF25954"/>
    </source>
</evidence>
<dbReference type="NCBIfam" id="TIGR01730">
    <property type="entry name" value="RND_mfp"/>
    <property type="match status" value="1"/>
</dbReference>